<dbReference type="SUPFAM" id="SSF103473">
    <property type="entry name" value="MFS general substrate transporter"/>
    <property type="match status" value="1"/>
</dbReference>
<feature type="transmembrane region" description="Helical" evidence="7">
    <location>
        <begin position="12"/>
        <end position="29"/>
    </location>
</feature>
<evidence type="ECO:0000256" key="6">
    <source>
        <dbReference type="SAM" id="MobiDB-lite"/>
    </source>
</evidence>
<evidence type="ECO:0000256" key="7">
    <source>
        <dbReference type="SAM" id="Phobius"/>
    </source>
</evidence>
<dbReference type="GO" id="GO:0005886">
    <property type="term" value="C:plasma membrane"/>
    <property type="evidence" value="ECO:0007669"/>
    <property type="project" value="UniProtKB-SubCell"/>
</dbReference>
<name>A0A5N8WZY9_9ACTN</name>
<dbReference type="EMBL" id="VMNX01000162">
    <property type="protein sequence ID" value="MPY52940.1"/>
    <property type="molecule type" value="Genomic_DNA"/>
</dbReference>
<dbReference type="Proteomes" id="UP000373149">
    <property type="component" value="Unassembled WGS sequence"/>
</dbReference>
<feature type="transmembrane region" description="Helical" evidence="7">
    <location>
        <begin position="323"/>
        <end position="342"/>
    </location>
</feature>
<organism evidence="8 9">
    <name type="scientific">Streptomyces acidicola</name>
    <dbReference type="NCBI Taxonomy" id="2596892"/>
    <lineage>
        <taxon>Bacteria</taxon>
        <taxon>Bacillati</taxon>
        <taxon>Actinomycetota</taxon>
        <taxon>Actinomycetes</taxon>
        <taxon>Kitasatosporales</taxon>
        <taxon>Streptomycetaceae</taxon>
        <taxon>Streptomyces</taxon>
    </lineage>
</organism>
<keyword evidence="4 7" id="KW-1133">Transmembrane helix</keyword>
<dbReference type="Pfam" id="PF07690">
    <property type="entry name" value="MFS_1"/>
    <property type="match status" value="1"/>
</dbReference>
<feature type="transmembrane region" description="Helical" evidence="7">
    <location>
        <begin position="417"/>
        <end position="436"/>
    </location>
</feature>
<feature type="transmembrane region" description="Helical" evidence="7">
    <location>
        <begin position="391"/>
        <end position="411"/>
    </location>
</feature>
<evidence type="ECO:0000256" key="4">
    <source>
        <dbReference type="ARBA" id="ARBA00022989"/>
    </source>
</evidence>
<accession>A0A5N8WZY9</accession>
<evidence type="ECO:0000256" key="3">
    <source>
        <dbReference type="ARBA" id="ARBA00022692"/>
    </source>
</evidence>
<evidence type="ECO:0000256" key="1">
    <source>
        <dbReference type="ARBA" id="ARBA00004651"/>
    </source>
</evidence>
<comment type="subcellular location">
    <subcellularLocation>
        <location evidence="1">Cell membrane</location>
        <topology evidence="1">Multi-pass membrane protein</topology>
    </subcellularLocation>
</comment>
<dbReference type="PANTHER" id="PTHR23513:SF6">
    <property type="entry name" value="MAJOR FACILITATOR SUPERFAMILY ASSOCIATED DOMAIN-CONTAINING PROTEIN"/>
    <property type="match status" value="1"/>
</dbReference>
<feature type="transmembrane region" description="Helical" evidence="7">
    <location>
        <begin position="348"/>
        <end position="370"/>
    </location>
</feature>
<dbReference type="Gene3D" id="1.20.1250.20">
    <property type="entry name" value="MFS general substrate transporter like domains"/>
    <property type="match status" value="1"/>
</dbReference>
<dbReference type="PANTHER" id="PTHR23513">
    <property type="entry name" value="INTEGRAL MEMBRANE EFFLUX PROTEIN-RELATED"/>
    <property type="match status" value="1"/>
</dbReference>
<dbReference type="InterPro" id="IPR036259">
    <property type="entry name" value="MFS_trans_sf"/>
</dbReference>
<feature type="transmembrane region" description="Helical" evidence="7">
    <location>
        <begin position="49"/>
        <end position="71"/>
    </location>
</feature>
<feature type="region of interest" description="Disordered" evidence="6">
    <location>
        <begin position="212"/>
        <end position="238"/>
    </location>
</feature>
<dbReference type="GO" id="GO:0022857">
    <property type="term" value="F:transmembrane transporter activity"/>
    <property type="evidence" value="ECO:0007669"/>
    <property type="project" value="InterPro"/>
</dbReference>
<proteinExistence type="predicted"/>
<evidence type="ECO:0000256" key="2">
    <source>
        <dbReference type="ARBA" id="ARBA00022475"/>
    </source>
</evidence>
<feature type="transmembrane region" description="Helical" evidence="7">
    <location>
        <begin position="260"/>
        <end position="285"/>
    </location>
</feature>
<comment type="caution">
    <text evidence="8">The sequence shown here is derived from an EMBL/GenBank/DDBJ whole genome shotgun (WGS) entry which is preliminary data.</text>
</comment>
<reference evidence="8 9" key="1">
    <citation type="submission" date="2019-09" db="EMBL/GenBank/DDBJ databases">
        <authorList>
            <person name="Duangmal K."/>
            <person name="Teo W.F.A."/>
            <person name="Lipun K."/>
        </authorList>
    </citation>
    <scope>NUCLEOTIDE SEQUENCE [LARGE SCALE GENOMIC DNA]</scope>
    <source>
        <strain evidence="8 9">K1PN6</strain>
    </source>
</reference>
<keyword evidence="5 7" id="KW-0472">Membrane</keyword>
<evidence type="ECO:0000256" key="5">
    <source>
        <dbReference type="ARBA" id="ARBA00023136"/>
    </source>
</evidence>
<evidence type="ECO:0000313" key="8">
    <source>
        <dbReference type="EMBL" id="MPY52940.1"/>
    </source>
</evidence>
<protein>
    <submittedName>
        <fullName evidence="8">MFS transporter</fullName>
    </submittedName>
</protein>
<dbReference type="RefSeq" id="WP_152867117.1">
    <property type="nucleotide sequence ID" value="NZ_VMNX01000162.1"/>
</dbReference>
<keyword evidence="2" id="KW-1003">Cell membrane</keyword>
<dbReference type="AlphaFoldDB" id="A0A5N8WZY9"/>
<feature type="transmembrane region" description="Helical" evidence="7">
    <location>
        <begin position="83"/>
        <end position="101"/>
    </location>
</feature>
<sequence>MGARQSLGRRFGWLWAAYGVSAFGTRLAFDAFPLIAVLVLHAGPMEVSALAAAGLAVGAVVAVSLGPWVESRRKRPVMIAMDLVRFAALLSVPAAFALGLLSFVQLVVVSVVVAAADITFNAAAGAYLKALVRPEDLLVANGRFEATTWSTTMLGPPLGGTMIGVFGPVVTVVADAVSYLLSAVGIRAIGGGEPRPVRTGTAAGWPRADVSSRLRAEESSRLPPAEPGQSPAEKEASRSRAGELLDGWRYILGDAVLRPLFLNTVLVSGLIMATAPLLAVLMLGHLGFAPWQYALAFSVPCVGGLIGSRLAPRLVTRFGRHRVMLTAGTLRACWSLGLAFVGPGTTGLVLVMAVELGLITCVGVFNPVFATCRLERTATERVARTLTAWSVTSKAGIAALTALWGLLAGLVGTRTAVGIAGVLLLATPLLLLRVGHADEQSPARRRCRTGL</sequence>
<keyword evidence="3 7" id="KW-0812">Transmembrane</keyword>
<dbReference type="CDD" id="cd06173">
    <property type="entry name" value="MFS_MefA_like"/>
    <property type="match status" value="1"/>
</dbReference>
<feature type="transmembrane region" description="Helical" evidence="7">
    <location>
        <begin position="291"/>
        <end position="311"/>
    </location>
</feature>
<keyword evidence="9" id="KW-1185">Reference proteome</keyword>
<evidence type="ECO:0000313" key="9">
    <source>
        <dbReference type="Proteomes" id="UP000373149"/>
    </source>
</evidence>
<gene>
    <name evidence="8" type="ORF">FPZ41_32010</name>
</gene>
<dbReference type="InterPro" id="IPR011701">
    <property type="entry name" value="MFS"/>
</dbReference>